<protein>
    <submittedName>
        <fullName evidence="1">Uncharacterized protein</fullName>
    </submittedName>
</protein>
<organism evidence="1 2">
    <name type="scientific">Sagittula stellata (strain ATCC 700073 / DSM 11524 / E-37)</name>
    <dbReference type="NCBI Taxonomy" id="388399"/>
    <lineage>
        <taxon>Bacteria</taxon>
        <taxon>Pseudomonadati</taxon>
        <taxon>Pseudomonadota</taxon>
        <taxon>Alphaproteobacteria</taxon>
        <taxon>Rhodobacterales</taxon>
        <taxon>Roseobacteraceae</taxon>
        <taxon>Sagittula</taxon>
    </lineage>
</organism>
<name>A3KAF7_SAGS3</name>
<evidence type="ECO:0000313" key="1">
    <source>
        <dbReference type="EMBL" id="EBA05816.1"/>
    </source>
</evidence>
<comment type="caution">
    <text evidence="1">The sequence shown here is derived from an EMBL/GenBank/DDBJ whole genome shotgun (WGS) entry which is preliminary data.</text>
</comment>
<dbReference type="AlphaFoldDB" id="A3KAF7"/>
<evidence type="ECO:0000313" key="2">
    <source>
        <dbReference type="Proteomes" id="UP000005713"/>
    </source>
</evidence>
<dbReference type="Proteomes" id="UP000005713">
    <property type="component" value="Unassembled WGS sequence"/>
</dbReference>
<gene>
    <name evidence="1" type="ORF">SSE37_22372</name>
</gene>
<keyword evidence="2" id="KW-1185">Reference proteome</keyword>
<reference evidence="1 2" key="1">
    <citation type="submission" date="2006-06" db="EMBL/GenBank/DDBJ databases">
        <authorList>
            <person name="Moran M.A."/>
            <person name="Ferriera S."/>
            <person name="Johnson J."/>
            <person name="Kravitz S."/>
            <person name="Beeson K."/>
            <person name="Sutton G."/>
            <person name="Rogers Y.-H."/>
            <person name="Friedman R."/>
            <person name="Frazier M."/>
            <person name="Venter J.C."/>
        </authorList>
    </citation>
    <scope>NUCLEOTIDE SEQUENCE [LARGE SCALE GENOMIC DNA]</scope>
    <source>
        <strain evidence="1 2">E-37</strain>
    </source>
</reference>
<dbReference type="EMBL" id="AAYA01000022">
    <property type="protein sequence ID" value="EBA05816.1"/>
    <property type="molecule type" value="Genomic_DNA"/>
</dbReference>
<accession>A3KAF7</accession>
<proteinExistence type="predicted"/>
<sequence length="51" mass="5364">MNTIMTTGIIIMATTMSMTTTISTGTAMGMTTSISAMALPVSMCRACRRRG</sequence>